<comment type="caution">
    <text evidence="4">The sequence shown here is derived from an EMBL/GenBank/DDBJ whole genome shotgun (WGS) entry which is preliminary data.</text>
</comment>
<dbReference type="AlphaFoldDB" id="A0A2C5ZJ03"/>
<name>A0A2C5ZJ03_9HYPO</name>
<dbReference type="PROSITE" id="PS50048">
    <property type="entry name" value="ZN2_CY6_FUNGAL_2"/>
    <property type="match status" value="1"/>
</dbReference>
<dbReference type="STRING" id="2004952.A0A2C5ZJ03"/>
<protein>
    <recommendedName>
        <fullName evidence="3">Zn(2)-C6 fungal-type domain-containing protein</fullName>
    </recommendedName>
</protein>
<dbReference type="InterPro" id="IPR036864">
    <property type="entry name" value="Zn2-C6_fun-type_DNA-bd_sf"/>
</dbReference>
<dbReference type="EMBL" id="NJES01000046">
    <property type="protein sequence ID" value="PHH79404.1"/>
    <property type="molecule type" value="Genomic_DNA"/>
</dbReference>
<dbReference type="PROSITE" id="PS00463">
    <property type="entry name" value="ZN2_CY6_FUNGAL_1"/>
    <property type="match status" value="1"/>
</dbReference>
<keyword evidence="1" id="KW-0539">Nucleus</keyword>
<dbReference type="PANTHER" id="PTHR38791:SF13">
    <property type="entry name" value="ZN(2)-C6 FUNGAL-TYPE DOMAIN-CONTAINING PROTEIN"/>
    <property type="match status" value="1"/>
</dbReference>
<dbReference type="OrthoDB" id="4314040at2759"/>
<gene>
    <name evidence="4" type="ORF">CDD80_4857</name>
</gene>
<evidence type="ECO:0000256" key="1">
    <source>
        <dbReference type="ARBA" id="ARBA00023242"/>
    </source>
</evidence>
<dbReference type="Pfam" id="PF00172">
    <property type="entry name" value="Zn_clus"/>
    <property type="match status" value="1"/>
</dbReference>
<dbReference type="GO" id="GO:0000981">
    <property type="term" value="F:DNA-binding transcription factor activity, RNA polymerase II-specific"/>
    <property type="evidence" value="ECO:0007669"/>
    <property type="project" value="InterPro"/>
</dbReference>
<accession>A0A2C5ZJ03</accession>
<dbReference type="InterPro" id="IPR053175">
    <property type="entry name" value="DHMBA_Reg_Transcription_Factor"/>
</dbReference>
<dbReference type="CDD" id="cd00067">
    <property type="entry name" value="GAL4"/>
    <property type="match status" value="1"/>
</dbReference>
<dbReference type="SUPFAM" id="SSF57701">
    <property type="entry name" value="Zn2/Cys6 DNA-binding domain"/>
    <property type="match status" value="1"/>
</dbReference>
<feature type="compositionally biased region" description="Low complexity" evidence="2">
    <location>
        <begin position="65"/>
        <end position="92"/>
    </location>
</feature>
<keyword evidence="5" id="KW-1185">Reference proteome</keyword>
<dbReference type="InterPro" id="IPR001138">
    <property type="entry name" value="Zn2Cys6_DnaBD"/>
</dbReference>
<feature type="domain" description="Zn(2)-C6 fungal-type" evidence="3">
    <location>
        <begin position="10"/>
        <end position="38"/>
    </location>
</feature>
<evidence type="ECO:0000313" key="4">
    <source>
        <dbReference type="EMBL" id="PHH79404.1"/>
    </source>
</evidence>
<dbReference type="Proteomes" id="UP000226431">
    <property type="component" value="Unassembled WGS sequence"/>
</dbReference>
<evidence type="ECO:0000313" key="5">
    <source>
        <dbReference type="Proteomes" id="UP000226431"/>
    </source>
</evidence>
<evidence type="ECO:0000256" key="2">
    <source>
        <dbReference type="SAM" id="MobiDB-lite"/>
    </source>
</evidence>
<dbReference type="PANTHER" id="PTHR38791">
    <property type="entry name" value="ZN(II)2CYS6 TRANSCRIPTION FACTOR (EUROFUNG)-RELATED-RELATED"/>
    <property type="match status" value="1"/>
</dbReference>
<evidence type="ECO:0000259" key="3">
    <source>
        <dbReference type="PROSITE" id="PS50048"/>
    </source>
</evidence>
<proteinExistence type="predicted"/>
<dbReference type="Gene3D" id="4.10.240.10">
    <property type="entry name" value="Zn(2)-C6 fungal-type DNA-binding domain"/>
    <property type="match status" value="1"/>
</dbReference>
<reference evidence="4 5" key="1">
    <citation type="submission" date="2017-06" db="EMBL/GenBank/DDBJ databases">
        <title>Ant-infecting Ophiocordyceps genomes reveal a high diversity of potential behavioral manipulation genes and a possible major role for enterotoxins.</title>
        <authorList>
            <person name="De Bekker C."/>
            <person name="Evans H.C."/>
            <person name="Brachmann A."/>
            <person name="Hughes D.P."/>
        </authorList>
    </citation>
    <scope>NUCLEOTIDE SEQUENCE [LARGE SCALE GENOMIC DNA]</scope>
    <source>
        <strain evidence="4 5">Map16</strain>
    </source>
</reference>
<dbReference type="SMART" id="SM00066">
    <property type="entry name" value="GAL4"/>
    <property type="match status" value="1"/>
</dbReference>
<feature type="region of interest" description="Disordered" evidence="2">
    <location>
        <begin position="56"/>
        <end position="102"/>
    </location>
</feature>
<sequence>MVYCGKPSRGCQMCRTRRIKCDETKPTCNQCAKSRRQCPGYKDEFDLVFRNETQATKRRAKKANSKALALKNGRDANAADSSSASSLSPASSTGRTSLQPGPRVALEDQAACHFMSNFVLVPHQGSVRGFMEFLVPLMKVDRIPQHFRHAFDACALASLNNRVGTGNDLDKDALASYTKALAATFAALRDPDVAKHDATLASVLLLGLFENISARHIGMLAWGSHIEGAVQLAKTRGRKQLRTKVGLAMFIAVRTQMIIHSLSTSKPPAMGADWWMNDTVRDEHASECQRLNIIIGEIRAEANRLLSTSTRSSDQVDHIIAMIKRCQAHDLACANWAKDLPDCFRWKTVAWEDNVPQGDYSKADVYPGRVDAYQDLWISSIWNMMRCSRIVLASIIVRCAAWISAPVDYRTTPEYAAAARTCVDTITDIIASIPYQLGWFAKRRHLLERAQMSGFGCGEDDAQKGLGGYFVTWPLACVHGQDYATDSQRAWVQGRLEYIGSHLGVRYAHILTELHVRVPSMLIRRDGLVSNPYPHAQDFERLLSSKIAASSATQSRNQTHEREARQRETIRRQTAELVSKAMGTSGRVDEWTAKTWLQLQSLTTT</sequence>
<organism evidence="4 5">
    <name type="scientific">Ophiocordyceps camponoti-rufipedis</name>
    <dbReference type="NCBI Taxonomy" id="2004952"/>
    <lineage>
        <taxon>Eukaryota</taxon>
        <taxon>Fungi</taxon>
        <taxon>Dikarya</taxon>
        <taxon>Ascomycota</taxon>
        <taxon>Pezizomycotina</taxon>
        <taxon>Sordariomycetes</taxon>
        <taxon>Hypocreomycetidae</taxon>
        <taxon>Hypocreales</taxon>
        <taxon>Ophiocordycipitaceae</taxon>
        <taxon>Ophiocordyceps</taxon>
    </lineage>
</organism>
<dbReference type="GO" id="GO:0008270">
    <property type="term" value="F:zinc ion binding"/>
    <property type="evidence" value="ECO:0007669"/>
    <property type="project" value="InterPro"/>
</dbReference>